<sequence length="62" mass="6866">MDVIAPLLNLLDAADVFGQMVKDRIALNFSGQPILISKCLLDTQPSLHHREVTQVDSDHHGM</sequence>
<protein>
    <submittedName>
        <fullName evidence="1">Uncharacterized protein</fullName>
    </submittedName>
</protein>
<accession>A0A1J0ETW1</accession>
<keyword evidence="1" id="KW-0614">Plasmid</keyword>
<gene>
    <name evidence="1" type="ORF">BLL42_28100</name>
</gene>
<name>A0A1J0ETW1_9PSED</name>
<dbReference type="AlphaFoldDB" id="A0A1J0ETW1"/>
<proteinExistence type="predicted"/>
<dbReference type="Proteomes" id="UP000182567">
    <property type="component" value="Plasmid unnamed1"/>
</dbReference>
<evidence type="ECO:0000313" key="2">
    <source>
        <dbReference type="Proteomes" id="UP000182567"/>
    </source>
</evidence>
<organism evidence="1 2">
    <name type="scientific">Pseudomonas frederiksbergensis</name>
    <dbReference type="NCBI Taxonomy" id="104087"/>
    <lineage>
        <taxon>Bacteria</taxon>
        <taxon>Pseudomonadati</taxon>
        <taxon>Pseudomonadota</taxon>
        <taxon>Gammaproteobacteria</taxon>
        <taxon>Pseudomonadales</taxon>
        <taxon>Pseudomonadaceae</taxon>
        <taxon>Pseudomonas</taxon>
    </lineage>
</organism>
<reference evidence="2" key="1">
    <citation type="submission" date="2016-10" db="EMBL/GenBank/DDBJ databases">
        <title>Pseudomonas frederiksbergensis ERGS4:02 complete genome.</title>
        <authorList>
            <person name="Kumar R."/>
            <person name="Acharya V."/>
            <person name="Singh D."/>
        </authorList>
    </citation>
    <scope>NUCLEOTIDE SEQUENCE [LARGE SCALE GENOMIC DNA]</scope>
    <source>
        <strain evidence="2">ERGS4:02</strain>
        <plasmid evidence="2">Plasmid unnamed1</plasmid>
    </source>
</reference>
<evidence type="ECO:0000313" key="1">
    <source>
        <dbReference type="EMBL" id="APC19578.1"/>
    </source>
</evidence>
<geneLocation type="plasmid" evidence="1">
    <name>unnamed1</name>
</geneLocation>
<dbReference type="EMBL" id="CP017887">
    <property type="protein sequence ID" value="APC19578.1"/>
    <property type="molecule type" value="Genomic_DNA"/>
</dbReference>